<feature type="domain" description="Cupin type-2" evidence="2">
    <location>
        <begin position="39"/>
        <end position="112"/>
    </location>
</feature>
<name>A0ABY3W523_9MICC</name>
<proteinExistence type="predicted"/>
<dbReference type="PANTHER" id="PTHR35848">
    <property type="entry name" value="OXALATE-BINDING PROTEIN"/>
    <property type="match status" value="1"/>
</dbReference>
<sequence>MLERRGDYAFDYNLHGGTAPVTMQWLFHEQSRLPVAVQTWELPPGGTEGMHSHPDSGRALEELYVVIEGTARMTVDSQVHDLAAGDAVLAPAGSEHDLANTGSGPLRVLVVWGEPGTADYTAFGSHRSAKAARAGDATTS</sequence>
<reference evidence="3 4" key="1">
    <citation type="submission" date="2022-03" db="EMBL/GenBank/DDBJ databases">
        <title>Isotopic signatures of nitrous oxide derived from detoxification processes.</title>
        <authorList>
            <person name="Behrendt U."/>
            <person name="Buchen C."/>
            <person name="Well R."/>
            <person name="Ulrich A."/>
            <person name="Rohe L."/>
            <person name="Kolb S."/>
            <person name="Schloter M."/>
            <person name="Horn M.A."/>
            <person name="Augustin J."/>
        </authorList>
    </citation>
    <scope>NUCLEOTIDE SEQUENCE [LARGE SCALE GENOMIC DNA]</scope>
    <source>
        <strain evidence="3 4">S4-C24</strain>
    </source>
</reference>
<dbReference type="Proteomes" id="UP000829069">
    <property type="component" value="Chromosome"/>
</dbReference>
<dbReference type="Pfam" id="PF07883">
    <property type="entry name" value="Cupin_2"/>
    <property type="match status" value="1"/>
</dbReference>
<dbReference type="InterPro" id="IPR051610">
    <property type="entry name" value="GPI/OXD"/>
</dbReference>
<organism evidence="3 4">
    <name type="scientific">Arthrobacter sulfonylureivorans</name>
    <dbReference type="NCBI Taxonomy" id="2486855"/>
    <lineage>
        <taxon>Bacteria</taxon>
        <taxon>Bacillati</taxon>
        <taxon>Actinomycetota</taxon>
        <taxon>Actinomycetes</taxon>
        <taxon>Micrococcales</taxon>
        <taxon>Micrococcaceae</taxon>
        <taxon>Arthrobacter</taxon>
    </lineage>
</organism>
<evidence type="ECO:0000256" key="1">
    <source>
        <dbReference type="ARBA" id="ARBA00022723"/>
    </source>
</evidence>
<gene>
    <name evidence="3" type="ORF">MNQ99_15620</name>
</gene>
<dbReference type="RefSeq" id="WP_241913587.1">
    <property type="nucleotide sequence ID" value="NZ_CP093326.1"/>
</dbReference>
<dbReference type="Gene3D" id="2.60.120.10">
    <property type="entry name" value="Jelly Rolls"/>
    <property type="match status" value="1"/>
</dbReference>
<protein>
    <submittedName>
        <fullName evidence="3">Cupin domain-containing protein</fullName>
    </submittedName>
</protein>
<dbReference type="InterPro" id="IPR011051">
    <property type="entry name" value="RmlC_Cupin_sf"/>
</dbReference>
<accession>A0ABY3W523</accession>
<dbReference type="EMBL" id="CP093326">
    <property type="protein sequence ID" value="UNK45345.1"/>
    <property type="molecule type" value="Genomic_DNA"/>
</dbReference>
<evidence type="ECO:0000313" key="4">
    <source>
        <dbReference type="Proteomes" id="UP000829069"/>
    </source>
</evidence>
<dbReference type="PANTHER" id="PTHR35848:SF6">
    <property type="entry name" value="CUPIN TYPE-2 DOMAIN-CONTAINING PROTEIN"/>
    <property type="match status" value="1"/>
</dbReference>
<dbReference type="InterPro" id="IPR013096">
    <property type="entry name" value="Cupin_2"/>
</dbReference>
<keyword evidence="4" id="KW-1185">Reference proteome</keyword>
<evidence type="ECO:0000259" key="2">
    <source>
        <dbReference type="Pfam" id="PF07883"/>
    </source>
</evidence>
<evidence type="ECO:0000313" key="3">
    <source>
        <dbReference type="EMBL" id="UNK45345.1"/>
    </source>
</evidence>
<keyword evidence="1" id="KW-0479">Metal-binding</keyword>
<dbReference type="SUPFAM" id="SSF51182">
    <property type="entry name" value="RmlC-like cupins"/>
    <property type="match status" value="1"/>
</dbReference>
<dbReference type="InterPro" id="IPR014710">
    <property type="entry name" value="RmlC-like_jellyroll"/>
</dbReference>